<evidence type="ECO:0000313" key="9">
    <source>
        <dbReference type="EMBL" id="ABG57834.1"/>
    </source>
</evidence>
<proteinExistence type="inferred from homology"/>
<dbReference type="AlphaFoldDB" id="A0A6N4SNG7"/>
<feature type="chain" id="PRO_5026918998" description="Outer membrane protein" evidence="6">
    <location>
        <begin position="24"/>
        <end position="446"/>
    </location>
</feature>
<dbReference type="SUPFAM" id="SSF48452">
    <property type="entry name" value="TPR-like"/>
    <property type="match status" value="1"/>
</dbReference>
<keyword evidence="3 6" id="KW-0732">Signal</keyword>
<accession>A0A6N4SNG7</accession>
<organism evidence="9 10">
    <name type="scientific">Cytophaga hutchinsonii (strain ATCC 33406 / DSM 1761 / CIP 103989 / NBRC 15051 / NCIMB 9469 / D465)</name>
    <dbReference type="NCBI Taxonomy" id="269798"/>
    <lineage>
        <taxon>Bacteria</taxon>
        <taxon>Pseudomonadati</taxon>
        <taxon>Bacteroidota</taxon>
        <taxon>Cytophagia</taxon>
        <taxon>Cytophagales</taxon>
        <taxon>Cytophagaceae</taxon>
        <taxon>Cytophaga</taxon>
    </lineage>
</organism>
<dbReference type="Pfam" id="PF14322">
    <property type="entry name" value="SusD-like_3"/>
    <property type="match status" value="1"/>
</dbReference>
<dbReference type="PROSITE" id="PS51257">
    <property type="entry name" value="PROKAR_LIPOPROTEIN"/>
    <property type="match status" value="1"/>
</dbReference>
<evidence type="ECO:0000256" key="4">
    <source>
        <dbReference type="ARBA" id="ARBA00023136"/>
    </source>
</evidence>
<evidence type="ECO:0000256" key="6">
    <source>
        <dbReference type="SAM" id="SignalP"/>
    </source>
</evidence>
<dbReference type="EMBL" id="CP000383">
    <property type="protein sequence ID" value="ABG57834.1"/>
    <property type="molecule type" value="Genomic_DNA"/>
</dbReference>
<feature type="domain" description="SusD-like N-terminal" evidence="8">
    <location>
        <begin position="21"/>
        <end position="218"/>
    </location>
</feature>
<dbReference type="InterPro" id="IPR011990">
    <property type="entry name" value="TPR-like_helical_dom_sf"/>
</dbReference>
<dbReference type="RefSeq" id="WP_011583950.1">
    <property type="nucleotide sequence ID" value="NC_008255.1"/>
</dbReference>
<dbReference type="InterPro" id="IPR033985">
    <property type="entry name" value="SusD-like_N"/>
</dbReference>
<dbReference type="InterPro" id="IPR012944">
    <property type="entry name" value="SusD_RagB_dom"/>
</dbReference>
<reference evidence="9 10" key="1">
    <citation type="journal article" date="2007" name="Appl. Environ. Microbiol.">
        <title>Genome sequence of the cellulolytic gliding bacterium Cytophaga hutchinsonii.</title>
        <authorList>
            <person name="Xie G."/>
            <person name="Bruce D.C."/>
            <person name="Challacombe J.F."/>
            <person name="Chertkov O."/>
            <person name="Detter J.C."/>
            <person name="Gilna P."/>
            <person name="Han C.S."/>
            <person name="Lucas S."/>
            <person name="Misra M."/>
            <person name="Myers G.L."/>
            <person name="Richardson P."/>
            <person name="Tapia R."/>
            <person name="Thayer N."/>
            <person name="Thompson L.S."/>
            <person name="Brettin T.S."/>
            <person name="Henrissat B."/>
            <person name="Wilson D.B."/>
            <person name="McBride M.J."/>
        </authorList>
    </citation>
    <scope>NUCLEOTIDE SEQUENCE [LARGE SCALE GENOMIC DNA]</scope>
    <source>
        <strain evidence="10">ATCC 33406 / DSM 1761 / CIP 103989 / NBRC 15051 / NCIMB 9469 / D465</strain>
    </source>
</reference>
<evidence type="ECO:0000256" key="3">
    <source>
        <dbReference type="ARBA" id="ARBA00022729"/>
    </source>
</evidence>
<feature type="signal peptide" evidence="6">
    <location>
        <begin position="1"/>
        <end position="23"/>
    </location>
</feature>
<evidence type="ECO:0000313" key="10">
    <source>
        <dbReference type="Proteomes" id="UP000001822"/>
    </source>
</evidence>
<dbReference type="GO" id="GO:0009279">
    <property type="term" value="C:cell outer membrane"/>
    <property type="evidence" value="ECO:0007669"/>
    <property type="project" value="UniProtKB-SubCell"/>
</dbReference>
<dbReference type="Pfam" id="PF07980">
    <property type="entry name" value="SusD_RagB"/>
    <property type="match status" value="1"/>
</dbReference>
<evidence type="ECO:0000256" key="5">
    <source>
        <dbReference type="ARBA" id="ARBA00023237"/>
    </source>
</evidence>
<comment type="similarity">
    <text evidence="2">Belongs to the SusD family.</text>
</comment>
<dbReference type="KEGG" id="chu:CHU_0547"/>
<gene>
    <name evidence="9" type="ordered locus">CHU_0547</name>
</gene>
<dbReference type="Proteomes" id="UP000001822">
    <property type="component" value="Chromosome"/>
</dbReference>
<sequence length="446" mass="50471">MNYIFKISALLLLLSLLSCKKFLEVEPKDAVSDQITIVDKLSAETALNGAYRALASDAYYGQKFQFVNYLRGGDLGWGDSRTVNREFIQNNVRADNEEVNNVWVAIYKTINLTNHVLARVPEINDITMTQADRNRILGEAYFIRALCYFDLARTWGGVPLIVKPSINADDTKGITRSSVFDVYNYVEKDLEQAELLLPDGTNRIRATKKTVWALKARFHAYRSQWGLAESYATNVINDAANYTLVKPFGAWFQANVVGSKESILETAYSSVLTNTHRNSWLPPERGGIRSWFPVDSFVTPMNDPTIGGTRKVLIAKASTNLWYGQLYYRSPATDPSYILRVAEIYLLRAEARAEQENYTGASDDINAVRDRADLPAIAVTTKEEAILAIEKEIRFEFFAEPHRFFYLVRKDLLDDKLNITDPNKNLLPIPNPQIVVDHSLAQNPGY</sequence>
<evidence type="ECO:0008006" key="11">
    <source>
        <dbReference type="Google" id="ProtNLM"/>
    </source>
</evidence>
<evidence type="ECO:0000256" key="2">
    <source>
        <dbReference type="ARBA" id="ARBA00006275"/>
    </source>
</evidence>
<dbReference type="OrthoDB" id="621570at2"/>
<evidence type="ECO:0000259" key="7">
    <source>
        <dbReference type="Pfam" id="PF07980"/>
    </source>
</evidence>
<feature type="domain" description="RagB/SusD" evidence="7">
    <location>
        <begin position="331"/>
        <end position="446"/>
    </location>
</feature>
<keyword evidence="5" id="KW-0998">Cell outer membrane</keyword>
<evidence type="ECO:0000256" key="1">
    <source>
        <dbReference type="ARBA" id="ARBA00004442"/>
    </source>
</evidence>
<dbReference type="CDD" id="cd08977">
    <property type="entry name" value="SusD"/>
    <property type="match status" value="1"/>
</dbReference>
<name>A0A6N4SNG7_CYTH3</name>
<dbReference type="Gene3D" id="1.25.40.390">
    <property type="match status" value="2"/>
</dbReference>
<evidence type="ECO:0000259" key="8">
    <source>
        <dbReference type="Pfam" id="PF14322"/>
    </source>
</evidence>
<keyword evidence="10" id="KW-1185">Reference proteome</keyword>
<protein>
    <recommendedName>
        <fullName evidence="11">Outer membrane protein</fullName>
    </recommendedName>
</protein>
<comment type="subcellular location">
    <subcellularLocation>
        <location evidence="1">Cell outer membrane</location>
    </subcellularLocation>
</comment>
<keyword evidence="4" id="KW-0472">Membrane</keyword>